<dbReference type="Gene3D" id="3.40.50.150">
    <property type="entry name" value="Vaccinia Virus protein VP39"/>
    <property type="match status" value="1"/>
</dbReference>
<name>A0A3E2NBL5_9FIRM</name>
<accession>A0A3E2NBL5</accession>
<dbReference type="OrthoDB" id="9797252at2"/>
<feature type="domain" description="Methyltransferase type 11" evidence="1">
    <location>
        <begin position="42"/>
        <end position="134"/>
    </location>
</feature>
<evidence type="ECO:0000313" key="2">
    <source>
        <dbReference type="EMBL" id="GLB32708.1"/>
    </source>
</evidence>
<evidence type="ECO:0000259" key="1">
    <source>
        <dbReference type="Pfam" id="PF08241"/>
    </source>
</evidence>
<keyword evidence="3" id="KW-0808">Transferase</keyword>
<dbReference type="GO" id="GO:0008757">
    <property type="term" value="F:S-adenosylmethionine-dependent methyltransferase activity"/>
    <property type="evidence" value="ECO:0007669"/>
    <property type="project" value="InterPro"/>
</dbReference>
<protein>
    <submittedName>
        <fullName evidence="3">Class I SAM-dependent methyltransferase</fullName>
    </submittedName>
</protein>
<dbReference type="SUPFAM" id="SSF53335">
    <property type="entry name" value="S-adenosyl-L-methionine-dependent methyltransferases"/>
    <property type="match status" value="1"/>
</dbReference>
<sequence length="258" mass="30335">MDFRKTFDTIPEQFDKWRTRYCEELYTEVISCADLGRNKAVLEIGPGTGQATEPFLKTGCDYLAIELGEHFAAFMENKFGSYRNFHIVNDDFETHNFQTKKFDLVYSAATIQWIPETIGFPKVFDLLKPGGTFAMFMTYSDYKSGNEDLYEQMLEVYRKHFYVETKYTCRLDYEHVLNYGFVDLNYFEWKKERVLNADEYVDYLAGTQVEHITLKEPYKTRFYEAIRKAVMNAGNQIKIIDTIALYITKKPELNNSSL</sequence>
<dbReference type="Proteomes" id="UP000260680">
    <property type="component" value="Unassembled WGS sequence"/>
</dbReference>
<gene>
    <name evidence="3" type="ORF">DS742_13640</name>
    <name evidence="2" type="ORF">LAD12857_46310</name>
</gene>
<dbReference type="PANTHER" id="PTHR43861:SF1">
    <property type="entry name" value="TRANS-ACONITATE 2-METHYLTRANSFERASE"/>
    <property type="match status" value="1"/>
</dbReference>
<dbReference type="CDD" id="cd02440">
    <property type="entry name" value="AdoMet_MTases"/>
    <property type="match status" value="1"/>
</dbReference>
<dbReference type="Pfam" id="PF08241">
    <property type="entry name" value="Methyltransf_11"/>
    <property type="match status" value="1"/>
</dbReference>
<dbReference type="RefSeq" id="WP_117417531.1">
    <property type="nucleotide sequence ID" value="NZ_BRPJ01000100.1"/>
</dbReference>
<dbReference type="EMBL" id="BRPJ01000100">
    <property type="protein sequence ID" value="GLB32708.1"/>
    <property type="molecule type" value="Genomic_DNA"/>
</dbReference>
<dbReference type="Proteomes" id="UP001419084">
    <property type="component" value="Unassembled WGS sequence"/>
</dbReference>
<evidence type="ECO:0000313" key="5">
    <source>
        <dbReference type="Proteomes" id="UP001419084"/>
    </source>
</evidence>
<evidence type="ECO:0000313" key="4">
    <source>
        <dbReference type="Proteomes" id="UP000260680"/>
    </source>
</evidence>
<reference evidence="3 4" key="1">
    <citation type="submission" date="2018-07" db="EMBL/GenBank/DDBJ databases">
        <title>New species, Clostridium PI-S10-A1B.</title>
        <authorList>
            <person name="Krishna G."/>
            <person name="Summeta K."/>
            <person name="Shikha S."/>
            <person name="Prabhu P.B."/>
            <person name="Suresh K."/>
        </authorList>
    </citation>
    <scope>NUCLEOTIDE SEQUENCE [LARGE SCALE GENOMIC DNA]</scope>
    <source>
        <strain evidence="3 4">PI-S10-A1B</strain>
    </source>
</reference>
<comment type="caution">
    <text evidence="3">The sequence shown here is derived from an EMBL/GenBank/DDBJ whole genome shotgun (WGS) entry which is preliminary data.</text>
</comment>
<keyword evidence="3" id="KW-0489">Methyltransferase</keyword>
<dbReference type="InterPro" id="IPR029063">
    <property type="entry name" value="SAM-dependent_MTases_sf"/>
</dbReference>
<reference evidence="2 5" key="2">
    <citation type="journal article" date="2024" name="Int. J. Syst. Evol. Microbiol.">
        <title>Lacrimispora brassicae sp. nov. isolated from fermented cabbage, and proposal of Clostridium indicum Gundawar et al. 2019 and Clostridium methoxybenzovorans Mechichi et al. 1999 as heterotypic synonyms of Lacrimispora amygdalina (Parshina et al. 2003) Haas and Blanchard 2020 and Lacrimispora indolis (McClung and McCoy 1957) Haas and Blanchard 2020, respectively.</title>
        <authorList>
            <person name="Kobayashi H."/>
            <person name="Tanizawa Y."/>
            <person name="Sakamoto M."/>
            <person name="Ohkuma M."/>
            <person name="Tohno M."/>
        </authorList>
    </citation>
    <scope>NUCLEOTIDE SEQUENCE [LARGE SCALE GENOMIC DNA]</scope>
    <source>
        <strain evidence="2 5">DSM 12857</strain>
    </source>
</reference>
<dbReference type="InterPro" id="IPR013216">
    <property type="entry name" value="Methyltransf_11"/>
</dbReference>
<organism evidence="3 4">
    <name type="scientific">Lacrimispora amygdalina</name>
    <dbReference type="NCBI Taxonomy" id="253257"/>
    <lineage>
        <taxon>Bacteria</taxon>
        <taxon>Bacillati</taxon>
        <taxon>Bacillota</taxon>
        <taxon>Clostridia</taxon>
        <taxon>Lachnospirales</taxon>
        <taxon>Lachnospiraceae</taxon>
        <taxon>Lacrimispora</taxon>
    </lineage>
</organism>
<dbReference type="AlphaFoldDB" id="A0A3E2NBL5"/>
<proteinExistence type="predicted"/>
<dbReference type="EMBL" id="QOHO01000041">
    <property type="protein sequence ID" value="RFZ78382.1"/>
    <property type="molecule type" value="Genomic_DNA"/>
</dbReference>
<dbReference type="PANTHER" id="PTHR43861">
    <property type="entry name" value="TRANS-ACONITATE 2-METHYLTRANSFERASE-RELATED"/>
    <property type="match status" value="1"/>
</dbReference>
<dbReference type="GO" id="GO:0032259">
    <property type="term" value="P:methylation"/>
    <property type="evidence" value="ECO:0007669"/>
    <property type="project" value="UniProtKB-KW"/>
</dbReference>
<evidence type="ECO:0000313" key="3">
    <source>
        <dbReference type="EMBL" id="RFZ78382.1"/>
    </source>
</evidence>
<keyword evidence="5" id="KW-1185">Reference proteome</keyword>